<protein>
    <recommendedName>
        <fullName evidence="4">Pal1-domain-containing protein</fullName>
    </recommendedName>
</protein>
<feature type="region of interest" description="Disordered" evidence="1">
    <location>
        <begin position="279"/>
        <end position="336"/>
    </location>
</feature>
<dbReference type="Proteomes" id="UP001497383">
    <property type="component" value="Chromosome 3"/>
</dbReference>
<feature type="compositionally biased region" description="Basic residues" evidence="1">
    <location>
        <begin position="396"/>
        <end position="405"/>
    </location>
</feature>
<organism evidence="2 3">
    <name type="scientific">Lodderomyces beijingensis</name>
    <dbReference type="NCBI Taxonomy" id="1775926"/>
    <lineage>
        <taxon>Eukaryota</taxon>
        <taxon>Fungi</taxon>
        <taxon>Dikarya</taxon>
        <taxon>Ascomycota</taxon>
        <taxon>Saccharomycotina</taxon>
        <taxon>Pichiomycetes</taxon>
        <taxon>Debaryomycetaceae</taxon>
        <taxon>Candida/Lodderomyces clade</taxon>
        <taxon>Lodderomyces</taxon>
    </lineage>
</organism>
<name>A0ABP0ZK77_9ASCO</name>
<dbReference type="GeneID" id="92207967"/>
<gene>
    <name evidence="2" type="ORF">LODBEIA_P27710</name>
</gene>
<sequence>MKVQSRKQVLSHTDSPISIPVLNINDISKAVDSFRPGTYYVEDLPVNLPTFTNKTTRSYGISTADEDRENRVVSEPPYPPPPPPHHTEIRKPIEDYRVVSGWGTSDFNLRAHRSPQLHHETHFAKSHQRNSPTQRLSYDSSSSFYPMSLDQVNHQKSRVHSSFPENRDRDNQLSEYRDSLFSVSGQWENGSSSSSVYDDDDDGTNPGLDREKDPTKRMEFAHFQQFTNSYSTTPSREAFAEKYEPRVDVFSKGYKTTAIAEPTSLPKVRTREAMVEGARNSVHIGSRQKSETLVTQPHPLQSSCPTSTAHNHRQRRQSQSQQKQPKQRFSSTGAATAVKPGASDFCLDSPFFYNESRFPRVASTPINWKHFTIAETDHLTQNEAKEKVEADEEAKKRKKKKKKNRMSSFIGQLRTKEKKLES</sequence>
<keyword evidence="3" id="KW-1185">Reference proteome</keyword>
<evidence type="ECO:0008006" key="4">
    <source>
        <dbReference type="Google" id="ProtNLM"/>
    </source>
</evidence>
<evidence type="ECO:0000256" key="1">
    <source>
        <dbReference type="SAM" id="MobiDB-lite"/>
    </source>
</evidence>
<dbReference type="RefSeq" id="XP_066829709.1">
    <property type="nucleotide sequence ID" value="XM_066972807.1"/>
</dbReference>
<feature type="compositionally biased region" description="Polar residues" evidence="1">
    <location>
        <begin position="291"/>
        <end position="309"/>
    </location>
</feature>
<evidence type="ECO:0000313" key="3">
    <source>
        <dbReference type="Proteomes" id="UP001497383"/>
    </source>
</evidence>
<feature type="region of interest" description="Disordered" evidence="1">
    <location>
        <begin position="382"/>
        <end position="422"/>
    </location>
</feature>
<feature type="region of interest" description="Disordered" evidence="1">
    <location>
        <begin position="152"/>
        <end position="171"/>
    </location>
</feature>
<proteinExistence type="predicted"/>
<feature type="region of interest" description="Disordered" evidence="1">
    <location>
        <begin position="119"/>
        <end position="144"/>
    </location>
</feature>
<feature type="region of interest" description="Disordered" evidence="1">
    <location>
        <begin position="57"/>
        <end position="92"/>
    </location>
</feature>
<evidence type="ECO:0000313" key="2">
    <source>
        <dbReference type="EMBL" id="CAK9438547.1"/>
    </source>
</evidence>
<feature type="region of interest" description="Disordered" evidence="1">
    <location>
        <begin position="184"/>
        <end position="214"/>
    </location>
</feature>
<reference evidence="2 3" key="1">
    <citation type="submission" date="2024-03" db="EMBL/GenBank/DDBJ databases">
        <authorList>
            <person name="Brejova B."/>
        </authorList>
    </citation>
    <scope>NUCLEOTIDE SEQUENCE [LARGE SCALE GENOMIC DNA]</scope>
    <source>
        <strain evidence="2 3">CBS 14171</strain>
    </source>
</reference>
<accession>A0ABP0ZK77</accession>
<dbReference type="EMBL" id="OZ022407">
    <property type="protein sequence ID" value="CAK9438547.1"/>
    <property type="molecule type" value="Genomic_DNA"/>
</dbReference>
<feature type="compositionally biased region" description="Low complexity" evidence="1">
    <location>
        <begin position="317"/>
        <end position="331"/>
    </location>
</feature>